<dbReference type="PATRIC" id="fig|1235802.3.peg.5215"/>
<reference evidence="2 3" key="1">
    <citation type="journal article" date="2014" name="Genome Announc.">
        <title>Draft genome sequences of the altered schaedler flora, a defined bacterial community from gnotobiotic mice.</title>
        <authorList>
            <person name="Wannemuehler M.J."/>
            <person name="Overstreet A.M."/>
            <person name="Ward D.V."/>
            <person name="Phillips G.J."/>
        </authorList>
    </citation>
    <scope>NUCLEOTIDE SEQUENCE [LARGE SCALE GENOMIC DNA]</scope>
    <source>
        <strain evidence="2 3">ASF492</strain>
    </source>
</reference>
<keyword evidence="3" id="KW-1185">Reference proteome</keyword>
<dbReference type="OrthoDB" id="7226040at2"/>
<dbReference type="AlphaFoldDB" id="N2A251"/>
<accession>N2A251</accession>
<evidence type="ECO:0000313" key="3">
    <source>
        <dbReference type="Proteomes" id="UP000012589"/>
    </source>
</evidence>
<evidence type="ECO:0000313" key="2">
    <source>
        <dbReference type="EMBL" id="EMZ20538.1"/>
    </source>
</evidence>
<proteinExistence type="predicted"/>
<sequence length="305" mass="34753">MMLAFWLVVFIMIASRQFVVLGNTYLMGEDASCFLNRVLEKGLFSVFIPNTGYIQIIPQFVTWVSLMMSRLLGQGIQLVPYFMMFTALAIETVFVAKICSKDFRWFVESDLYRFGIALAAVLLTSDKAFEVWHNITCWQWWSGFYIMLIGMKLLHDRNLSVKNTELAALILIGLSTPLAVITVCIFSYIISIKAIKKQYRRDNIRNDVTKYMCVLIPCGIQGVFTFLDKRTDTGVSILSNFFSAAKSTVASIPASVLYPDYLNQLYQRSDTDGHAVYVVLALGFLVWMLLFVVYLKNKKVHMCTG</sequence>
<feature type="transmembrane region" description="Helical" evidence="1">
    <location>
        <begin position="166"/>
        <end position="190"/>
    </location>
</feature>
<dbReference type="STRING" id="1235802.C823_04952"/>
<dbReference type="HOGENOM" id="CLU_911359_0_0_9"/>
<evidence type="ECO:0000256" key="1">
    <source>
        <dbReference type="SAM" id="Phobius"/>
    </source>
</evidence>
<gene>
    <name evidence="2" type="ORF">C823_04952</name>
</gene>
<feature type="transmembrane region" description="Helical" evidence="1">
    <location>
        <begin position="46"/>
        <end position="66"/>
    </location>
</feature>
<name>N2A251_9FIRM</name>
<dbReference type="EMBL" id="AQFT01000142">
    <property type="protein sequence ID" value="EMZ20538.1"/>
    <property type="molecule type" value="Genomic_DNA"/>
</dbReference>
<keyword evidence="1" id="KW-0812">Transmembrane</keyword>
<comment type="caution">
    <text evidence="2">The sequence shown here is derived from an EMBL/GenBank/DDBJ whole genome shotgun (WGS) entry which is preliminary data.</text>
</comment>
<keyword evidence="1" id="KW-1133">Transmembrane helix</keyword>
<feature type="transmembrane region" description="Helical" evidence="1">
    <location>
        <begin position="78"/>
        <end position="99"/>
    </location>
</feature>
<feature type="transmembrane region" description="Helical" evidence="1">
    <location>
        <begin position="275"/>
        <end position="295"/>
    </location>
</feature>
<organism evidence="2 3">
    <name type="scientific">Eubacterium plexicaudatum ASF492</name>
    <dbReference type="NCBI Taxonomy" id="1235802"/>
    <lineage>
        <taxon>Bacteria</taxon>
        <taxon>Bacillati</taxon>
        <taxon>Bacillota</taxon>
        <taxon>Clostridia</taxon>
        <taxon>Eubacteriales</taxon>
        <taxon>Eubacteriaceae</taxon>
        <taxon>Eubacterium</taxon>
    </lineage>
</organism>
<dbReference type="Proteomes" id="UP000012589">
    <property type="component" value="Unassembled WGS sequence"/>
</dbReference>
<feature type="transmembrane region" description="Helical" evidence="1">
    <location>
        <begin position="136"/>
        <end position="154"/>
    </location>
</feature>
<protein>
    <submittedName>
        <fullName evidence="2">Uncharacterized protein</fullName>
    </submittedName>
</protein>
<keyword evidence="1" id="KW-0472">Membrane</keyword>